<dbReference type="AlphaFoldDB" id="A0ABD3M4X7"/>
<dbReference type="Proteomes" id="UP001530293">
    <property type="component" value="Unassembled WGS sequence"/>
</dbReference>
<feature type="repeat" description="Pumilio" evidence="2">
    <location>
        <begin position="783"/>
        <end position="818"/>
    </location>
</feature>
<evidence type="ECO:0000259" key="4">
    <source>
        <dbReference type="PROSITE" id="PS50303"/>
    </source>
</evidence>
<feature type="region of interest" description="Disordered" evidence="3">
    <location>
        <begin position="164"/>
        <end position="191"/>
    </location>
</feature>
<feature type="compositionally biased region" description="Low complexity" evidence="3">
    <location>
        <begin position="300"/>
        <end position="320"/>
    </location>
</feature>
<feature type="compositionally biased region" description="Polar residues" evidence="3">
    <location>
        <begin position="506"/>
        <end position="527"/>
    </location>
</feature>
<feature type="region of interest" description="Disordered" evidence="3">
    <location>
        <begin position="122"/>
        <end position="149"/>
    </location>
</feature>
<feature type="compositionally biased region" description="Basic and acidic residues" evidence="3">
    <location>
        <begin position="646"/>
        <end position="655"/>
    </location>
</feature>
<dbReference type="CDD" id="cd07920">
    <property type="entry name" value="Pumilio"/>
    <property type="match status" value="1"/>
</dbReference>
<comment type="caution">
    <text evidence="5">The sequence shown here is derived from an EMBL/GenBank/DDBJ whole genome shotgun (WGS) entry which is preliminary data.</text>
</comment>
<gene>
    <name evidence="5" type="ORF">ACHAWU_008383</name>
</gene>
<feature type="repeat" description="Pumilio" evidence="2">
    <location>
        <begin position="537"/>
        <end position="572"/>
    </location>
</feature>
<dbReference type="InterPro" id="IPR016024">
    <property type="entry name" value="ARM-type_fold"/>
</dbReference>
<dbReference type="EMBL" id="JALLBG020000268">
    <property type="protein sequence ID" value="KAL3757222.1"/>
    <property type="molecule type" value="Genomic_DNA"/>
</dbReference>
<organism evidence="5 6">
    <name type="scientific">Discostella pseudostelligera</name>
    <dbReference type="NCBI Taxonomy" id="259834"/>
    <lineage>
        <taxon>Eukaryota</taxon>
        <taxon>Sar</taxon>
        <taxon>Stramenopiles</taxon>
        <taxon>Ochrophyta</taxon>
        <taxon>Bacillariophyta</taxon>
        <taxon>Coscinodiscophyceae</taxon>
        <taxon>Thalassiosirophycidae</taxon>
        <taxon>Stephanodiscales</taxon>
        <taxon>Stephanodiscaceae</taxon>
        <taxon>Discostella</taxon>
    </lineage>
</organism>
<feature type="repeat" description="Pumilio" evidence="2">
    <location>
        <begin position="675"/>
        <end position="710"/>
    </location>
</feature>
<sequence>MPPSTTTLWSSSTTSVQLNNNIIPTKHIPADHLEGSIMMNNSRGLEEDVMVSLGNVLSSVNIAGSDAERRGSVGGGQGQGGYGAPGSSMGASPAESWGAAAAGGAPAPSGISYNFYGNNNGSAGNNNQPTNSINSSNNNNNNDHHHDPLQNILYDSGIYESEEISNRRSMGTRSSSPPPVVTSDRERKPSIDIFLSQSPSKTLGEDAFRMMHRTASNPSLVNLYPNQRLRDTNDLSKNDGLKPLASTAPSSRSESPQAIRSTSMTVGNGGSPYSSTGSDARQMMYPPSQFANNASGNNYSPPQQQQHSQLHAQLRQQQPSNQFATSSSNTIPSYVNNNADQQPQFQLQQQQQQQPQYVPMPVSQQQPQVFYMAVPAPDGKGQVLQPVQMVQMSGQAGTLMMPMAAAGTNGSQPVVVSSVVDANSSQVSQPMMLMHPVQANSDMNNSMYGQDHRGSGSNNGGSSNQYSQYSNSMQQQQQSSSGGGYDNRYSKNISSVDNLGGGSGGQYSNDQGGNLDQGLNGSLSMLYSSPERPPLRTLLGNVRRLSRDQVGCRLLQQALDEDGPTAATAILNEGLSFWAEAMVDPFGNYLFQKILERITPDERVTLVSSVSTRLVNASLNLHGTRSVQKIVEVCALDEMNMGPNQDEAKGEEEGKNGTNNGMKTKETASKILTDALKPSAARLCIDSHGNHAIQRILLKLPYQYTQFIFDAVAASVEDVARHRHGCCVIQRCLDSRHSAARTHLVTRIVEKSLELMQDAYGNYVVQYVLDVCGDDEVHAVCESVIGKVCLLAVQKFSSNVMEKCLERCTDRVREEYLNELNDSDRIRELMMDPFGNYVVQRALSVSTHAQAIRLVETMKPHLSSQNGGGGIRNTAGGRRILGKICRRFPNFVMEGETFDDYDLNQVLARESSHHHQQGGGGGRRQNQFGMHPQHPGPSPTHNQRRNSRGGRMPHPHAPQYQQQLQLDGHHVNVQQSEMNVMPTYQHQSGGNPYLFPLGM</sequence>
<feature type="compositionally biased region" description="Low complexity" evidence="3">
    <location>
        <begin position="122"/>
        <end position="141"/>
    </location>
</feature>
<dbReference type="Pfam" id="PF00806">
    <property type="entry name" value="PUF"/>
    <property type="match status" value="2"/>
</dbReference>
<feature type="compositionally biased region" description="Polar residues" evidence="3">
    <location>
        <begin position="289"/>
        <end position="299"/>
    </location>
</feature>
<feature type="compositionally biased region" description="Low complexity" evidence="3">
    <location>
        <begin position="85"/>
        <end position="103"/>
    </location>
</feature>
<dbReference type="Gene3D" id="1.25.10.10">
    <property type="entry name" value="Leucine-rich Repeat Variant"/>
    <property type="match status" value="1"/>
</dbReference>
<dbReference type="SMART" id="SM00025">
    <property type="entry name" value="Pumilio"/>
    <property type="match status" value="8"/>
</dbReference>
<dbReference type="InterPro" id="IPR033133">
    <property type="entry name" value="PUM-HD"/>
</dbReference>
<feature type="compositionally biased region" description="Basic residues" evidence="3">
    <location>
        <begin position="942"/>
        <end position="954"/>
    </location>
</feature>
<accession>A0ABD3M4X7</accession>
<feature type="region of interest" description="Disordered" evidence="3">
    <location>
        <begin position="440"/>
        <end position="527"/>
    </location>
</feature>
<feature type="compositionally biased region" description="Polar residues" evidence="3">
    <location>
        <begin position="321"/>
        <end position="337"/>
    </location>
</feature>
<name>A0ABD3M4X7_9STRA</name>
<dbReference type="InterPro" id="IPR011989">
    <property type="entry name" value="ARM-like"/>
</dbReference>
<keyword evidence="1" id="KW-0677">Repeat</keyword>
<dbReference type="SUPFAM" id="SSF48371">
    <property type="entry name" value="ARM repeat"/>
    <property type="match status" value="1"/>
</dbReference>
<dbReference type="PROSITE" id="PS50303">
    <property type="entry name" value="PUM_HD"/>
    <property type="match status" value="1"/>
</dbReference>
<feature type="compositionally biased region" description="Polar residues" evidence="3">
    <location>
        <begin position="247"/>
        <end position="279"/>
    </location>
</feature>
<proteinExistence type="predicted"/>
<dbReference type="PANTHER" id="PTHR12537:SF13">
    <property type="entry name" value="PUMILIO HOMOLOGY DOMAIN FAMILY MEMBER 4"/>
    <property type="match status" value="1"/>
</dbReference>
<dbReference type="InterPro" id="IPR033712">
    <property type="entry name" value="Pumilio_RNA-bd"/>
</dbReference>
<feature type="region of interest" description="Disordered" evidence="3">
    <location>
        <begin position="66"/>
        <end position="103"/>
    </location>
</feature>
<feature type="repeat" description="Pumilio" evidence="2">
    <location>
        <begin position="711"/>
        <end position="746"/>
    </location>
</feature>
<evidence type="ECO:0000313" key="5">
    <source>
        <dbReference type="EMBL" id="KAL3757222.1"/>
    </source>
</evidence>
<dbReference type="Pfam" id="PF22493">
    <property type="entry name" value="PUF_NOP9"/>
    <property type="match status" value="1"/>
</dbReference>
<keyword evidence="6" id="KW-1185">Reference proteome</keyword>
<feature type="compositionally biased region" description="Low complexity" evidence="3">
    <location>
        <begin position="460"/>
        <end position="480"/>
    </location>
</feature>
<feature type="repeat" description="Pumilio" evidence="2">
    <location>
        <begin position="573"/>
        <end position="608"/>
    </location>
</feature>
<dbReference type="InterPro" id="IPR001313">
    <property type="entry name" value="Pumilio_RNA-bd_rpt"/>
</dbReference>
<dbReference type="PANTHER" id="PTHR12537">
    <property type="entry name" value="RNA BINDING PROTEIN PUMILIO-RELATED"/>
    <property type="match status" value="1"/>
</dbReference>
<feature type="repeat" description="Pumilio" evidence="2">
    <location>
        <begin position="819"/>
        <end position="856"/>
    </location>
</feature>
<dbReference type="PROSITE" id="PS50302">
    <property type="entry name" value="PUM"/>
    <property type="match status" value="7"/>
</dbReference>
<protein>
    <recommendedName>
        <fullName evidence="4">PUM-HD domain-containing protein</fullName>
    </recommendedName>
</protein>
<feature type="region of interest" description="Disordered" evidence="3">
    <location>
        <begin position="642"/>
        <end position="663"/>
    </location>
</feature>
<evidence type="ECO:0000256" key="1">
    <source>
        <dbReference type="ARBA" id="ARBA00022737"/>
    </source>
</evidence>
<feature type="repeat" description="Pumilio" evidence="2">
    <location>
        <begin position="747"/>
        <end position="782"/>
    </location>
</feature>
<feature type="compositionally biased region" description="Gly residues" evidence="3">
    <location>
        <begin position="72"/>
        <end position="84"/>
    </location>
</feature>
<feature type="region of interest" description="Disordered" evidence="3">
    <location>
        <begin position="219"/>
        <end position="337"/>
    </location>
</feature>
<evidence type="ECO:0000256" key="2">
    <source>
        <dbReference type="PROSITE-ProRule" id="PRU00317"/>
    </source>
</evidence>
<evidence type="ECO:0000313" key="6">
    <source>
        <dbReference type="Proteomes" id="UP001530293"/>
    </source>
</evidence>
<reference evidence="5 6" key="1">
    <citation type="submission" date="2024-10" db="EMBL/GenBank/DDBJ databases">
        <title>Updated reference genomes for cyclostephanoid diatoms.</title>
        <authorList>
            <person name="Roberts W.R."/>
            <person name="Alverson A.J."/>
        </authorList>
    </citation>
    <scope>NUCLEOTIDE SEQUENCE [LARGE SCALE GENOMIC DNA]</scope>
    <source>
        <strain evidence="5 6">AJA232-27</strain>
    </source>
</reference>
<feature type="domain" description="PUM-HD" evidence="4">
    <location>
        <begin position="514"/>
        <end position="888"/>
    </location>
</feature>
<feature type="region of interest" description="Disordered" evidence="3">
    <location>
        <begin position="910"/>
        <end position="957"/>
    </location>
</feature>
<evidence type="ECO:0000256" key="3">
    <source>
        <dbReference type="SAM" id="MobiDB-lite"/>
    </source>
</evidence>
<feature type="compositionally biased region" description="Basic and acidic residues" evidence="3">
    <location>
        <begin position="228"/>
        <end position="240"/>
    </location>
</feature>